<dbReference type="EMBL" id="JBJVNE010000012">
    <property type="protein sequence ID" value="MFM9649236.1"/>
    <property type="molecule type" value="Genomic_DNA"/>
</dbReference>
<protein>
    <submittedName>
        <fullName evidence="1">Uncharacterized protein</fullName>
    </submittedName>
</protein>
<dbReference type="RefSeq" id="WP_369276973.1">
    <property type="nucleotide sequence ID" value="NZ_JBJVMW010000026.1"/>
</dbReference>
<evidence type="ECO:0000313" key="2">
    <source>
        <dbReference type="Proteomes" id="UP001631993"/>
    </source>
</evidence>
<proteinExistence type="predicted"/>
<reference evidence="1 2" key="1">
    <citation type="submission" date="2024-12" db="EMBL/GenBank/DDBJ databases">
        <title>Forecasting of Potato common scab and diversities of Pathogenic streptomyces spp. in china.</title>
        <authorList>
            <person name="Handique U."/>
            <person name="Wu J."/>
        </authorList>
    </citation>
    <scope>NUCLEOTIDE SEQUENCE [LARGE SCALE GENOMIC DNA]</scope>
    <source>
        <strain evidence="1 2">ZRIMU1585</strain>
    </source>
</reference>
<organism evidence="1 2">
    <name type="scientific">Streptomyces galilaeus</name>
    <dbReference type="NCBI Taxonomy" id="33899"/>
    <lineage>
        <taxon>Bacteria</taxon>
        <taxon>Bacillati</taxon>
        <taxon>Actinomycetota</taxon>
        <taxon>Actinomycetes</taxon>
        <taxon>Kitasatosporales</taxon>
        <taxon>Streptomycetaceae</taxon>
        <taxon>Streptomyces</taxon>
    </lineage>
</organism>
<name>A0ABW9IL78_STRGJ</name>
<sequence>MDHVVLAQGPAAAVVERFLGSWLGRWPALRCASGADDSDGVFSPWVPGQVLGASTARGGLLIARDEVMEANWDLSGYALDERDEGPLALSYEPAGWPSLPMVPREDPYGRAGFRYEPYDITVVGAGLYLFTLVTPHDSAFTRTALDTLLRSADPTSPRP</sequence>
<accession>A0ABW9IL78</accession>
<keyword evidence="2" id="KW-1185">Reference proteome</keyword>
<gene>
    <name evidence="1" type="ORF">ACKI1S_24195</name>
</gene>
<dbReference type="Proteomes" id="UP001631993">
    <property type="component" value="Unassembled WGS sequence"/>
</dbReference>
<comment type="caution">
    <text evidence="1">The sequence shown here is derived from an EMBL/GenBank/DDBJ whole genome shotgun (WGS) entry which is preliminary data.</text>
</comment>
<evidence type="ECO:0000313" key="1">
    <source>
        <dbReference type="EMBL" id="MFM9649236.1"/>
    </source>
</evidence>